<evidence type="ECO:0000313" key="7">
    <source>
        <dbReference type="EMBL" id="OGD57339.1"/>
    </source>
</evidence>
<dbReference type="AlphaFoldDB" id="A0A1F5DQ77"/>
<evidence type="ECO:0000256" key="6">
    <source>
        <dbReference type="ARBA" id="ARBA00093790"/>
    </source>
</evidence>
<dbReference type="InterPro" id="IPR019045">
    <property type="entry name" value="Restrct_endonuc_II_HinfI"/>
</dbReference>
<reference evidence="7 8" key="1">
    <citation type="journal article" date="2016" name="Nat. Commun.">
        <title>Thousands of microbial genomes shed light on interconnected biogeochemical processes in an aquifer system.</title>
        <authorList>
            <person name="Anantharaman K."/>
            <person name="Brown C.T."/>
            <person name="Hug L.A."/>
            <person name="Sharon I."/>
            <person name="Castelle C.J."/>
            <person name="Probst A.J."/>
            <person name="Thomas B.C."/>
            <person name="Singh A."/>
            <person name="Wilkins M.J."/>
            <person name="Karaoz U."/>
            <person name="Brodie E.L."/>
            <person name="Williams K.H."/>
            <person name="Hubbard S.S."/>
            <person name="Banfield J.F."/>
        </authorList>
    </citation>
    <scope>NUCLEOTIDE SEQUENCE [LARGE SCALE GENOMIC DNA]</scope>
</reference>
<organism evidence="7 8">
    <name type="scientific">Candidatus Berkelbacteria bacterium RBG_13_40_8</name>
    <dbReference type="NCBI Taxonomy" id="1797467"/>
    <lineage>
        <taxon>Bacteria</taxon>
        <taxon>Candidatus Berkelbacteria</taxon>
    </lineage>
</organism>
<dbReference type="GO" id="GO:0009036">
    <property type="term" value="F:type II site-specific deoxyribonuclease activity"/>
    <property type="evidence" value="ECO:0007669"/>
    <property type="project" value="InterPro"/>
</dbReference>
<accession>A0A1F5DQ77</accession>
<keyword evidence="4" id="KW-0378">Hydrolase</keyword>
<evidence type="ECO:0000256" key="3">
    <source>
        <dbReference type="ARBA" id="ARBA00022759"/>
    </source>
</evidence>
<evidence type="ECO:0000313" key="8">
    <source>
        <dbReference type="Proteomes" id="UP000178764"/>
    </source>
</evidence>
<evidence type="ECO:0000256" key="4">
    <source>
        <dbReference type="ARBA" id="ARBA00022801"/>
    </source>
</evidence>
<keyword evidence="3" id="KW-0255">Endonuclease</keyword>
<comment type="caution">
    <text evidence="7">The sequence shown here is derived from an EMBL/GenBank/DDBJ whole genome shotgun (WGS) entry which is preliminary data.</text>
</comment>
<protein>
    <recommendedName>
        <fullName evidence="6">type II site-specific deoxyribonuclease</fullName>
        <ecNumber evidence="6">3.1.21.4</ecNumber>
    </recommendedName>
</protein>
<dbReference type="GO" id="GO:0003677">
    <property type="term" value="F:DNA binding"/>
    <property type="evidence" value="ECO:0007669"/>
    <property type="project" value="InterPro"/>
</dbReference>
<proteinExistence type="predicted"/>
<evidence type="ECO:0000256" key="1">
    <source>
        <dbReference type="ARBA" id="ARBA00022722"/>
    </source>
</evidence>
<keyword evidence="2" id="KW-0680">Restriction system</keyword>
<evidence type="ECO:0000256" key="5">
    <source>
        <dbReference type="ARBA" id="ARBA00093760"/>
    </source>
</evidence>
<evidence type="ECO:0000256" key="2">
    <source>
        <dbReference type="ARBA" id="ARBA00022747"/>
    </source>
</evidence>
<dbReference type="Proteomes" id="UP000178764">
    <property type="component" value="Unassembled WGS sequence"/>
</dbReference>
<comment type="catalytic activity">
    <reaction evidence="5">
        <text>Endonucleolytic cleavage of DNA to give specific double-stranded fragments with terminal 5'-phosphates.</text>
        <dbReference type="EC" id="3.1.21.4"/>
    </reaction>
</comment>
<dbReference type="Pfam" id="PF09520">
    <property type="entry name" value="RE_TdeIII"/>
    <property type="match status" value="1"/>
</dbReference>
<name>A0A1F5DQ77_9BACT</name>
<dbReference type="EMBL" id="MEZT01000003">
    <property type="protein sequence ID" value="OGD57339.1"/>
    <property type="molecule type" value="Genomic_DNA"/>
</dbReference>
<dbReference type="GO" id="GO:0009307">
    <property type="term" value="P:DNA restriction-modification system"/>
    <property type="evidence" value="ECO:0007669"/>
    <property type="project" value="InterPro"/>
</dbReference>
<keyword evidence="1" id="KW-0540">Nuclease</keyword>
<dbReference type="EC" id="3.1.21.4" evidence="6"/>
<sequence>MALGLDQKKEIKELLQTKIKNKLARYSRESSSMPFLLRLIQDTEKVAAYSFIHSIATTLGMSIYEDVSKIIARASCEEAFTKMDLGGVISRAQKDIISNIIRELRNGERKVNKDREVREVLRASAQDGRPQKEGKIADFYMKRDGVEYYIEIKTVKPNIDVFTTSKEKLLEWNARKRMPVKTILAFPYNPYYPEPYTRFTEQGLLEHGKEFLIAEEYWDFLGGQGTYPDLLEQFNDVGKIFKDEIAKKIKEVAEKRMNY</sequence>
<gene>
    <name evidence="7" type="ORF">A2V71_00780</name>
</gene>